<proteinExistence type="predicted"/>
<keyword evidence="2" id="KW-1185">Reference proteome</keyword>
<evidence type="ECO:0000313" key="2">
    <source>
        <dbReference type="Proteomes" id="UP001501747"/>
    </source>
</evidence>
<gene>
    <name evidence="1" type="ORF">GCM10022247_10100</name>
</gene>
<organism evidence="1 2">
    <name type="scientific">Allokutzneria multivorans</name>
    <dbReference type="NCBI Taxonomy" id="1142134"/>
    <lineage>
        <taxon>Bacteria</taxon>
        <taxon>Bacillati</taxon>
        <taxon>Actinomycetota</taxon>
        <taxon>Actinomycetes</taxon>
        <taxon>Pseudonocardiales</taxon>
        <taxon>Pseudonocardiaceae</taxon>
        <taxon>Allokutzneria</taxon>
    </lineage>
</organism>
<dbReference type="Proteomes" id="UP001501747">
    <property type="component" value="Unassembled WGS sequence"/>
</dbReference>
<dbReference type="RefSeq" id="WP_344871337.1">
    <property type="nucleotide sequence ID" value="NZ_BAABAL010000005.1"/>
</dbReference>
<name>A0ABP7R717_9PSEU</name>
<reference evidence="2" key="1">
    <citation type="journal article" date="2019" name="Int. J. Syst. Evol. Microbiol.">
        <title>The Global Catalogue of Microorganisms (GCM) 10K type strain sequencing project: providing services to taxonomists for standard genome sequencing and annotation.</title>
        <authorList>
            <consortium name="The Broad Institute Genomics Platform"/>
            <consortium name="The Broad Institute Genome Sequencing Center for Infectious Disease"/>
            <person name="Wu L."/>
            <person name="Ma J."/>
        </authorList>
    </citation>
    <scope>NUCLEOTIDE SEQUENCE [LARGE SCALE GENOMIC DNA]</scope>
    <source>
        <strain evidence="2">JCM 17342</strain>
    </source>
</reference>
<accession>A0ABP7R717</accession>
<protein>
    <submittedName>
        <fullName evidence="1">Uncharacterized protein</fullName>
    </submittedName>
</protein>
<comment type="caution">
    <text evidence="1">The sequence shown here is derived from an EMBL/GenBank/DDBJ whole genome shotgun (WGS) entry which is preliminary data.</text>
</comment>
<sequence length="221" mass="23865">MTSVLERFRDEPKTVTPLGGLPELDGADWVAAVPCAGLAAVSRGLLDLVRGVCGADFDGLVTRRLLLDLRMRRPWNARRPVELRARLVAEPVWEVRAVQDGMVACTGAVEVELSGAPRDDEALAENRVLGLDELLDAALRFAVAVGGPGCQHELPPLLGMRAELLRGLPGRRPLTLTHVPESGRVGREVRVADQAGAEVGRVRFDWFAANGCLRRDAARVA</sequence>
<dbReference type="EMBL" id="BAABAL010000005">
    <property type="protein sequence ID" value="GAA3992868.1"/>
    <property type="molecule type" value="Genomic_DNA"/>
</dbReference>
<evidence type="ECO:0000313" key="1">
    <source>
        <dbReference type="EMBL" id="GAA3992868.1"/>
    </source>
</evidence>